<sequence length="355" mass="39888">NEGGSRLPQRVRWSNTADPSNIDTGNANFIDLSGSDWITGAVKFKGGLLCVLKEGSVWIGWATGDSDIFNFDRKIDGQGCSAPRTIKVINGNVVFLGREDVYIFDGVALNPLGITPDEPQSTKVRRELVEQLNYAQISRAFALVREQEKEYWIFIPTSGTYPDIAFVYNYELKSWSKFVFDNDNITGHGTFQLSSSVTYDDLSGTYNAQTWRFGDRALGASSPGLLLGNSAGSVFEHSTLVTEEDGEVMNKQFETKDFNFTKLGTAMRINRADVSYTGSGMDIYYSTDKGANWNFIKSLGASISLSRAKLSFRTTCDWIRFRCRINETGGNFQFNRMNIFWQKRYIMVESFCCIL</sequence>
<gene>
    <name evidence="1" type="ORF">LCGC14_2493320</name>
</gene>
<dbReference type="EMBL" id="LAZR01039572">
    <property type="protein sequence ID" value="KKL16661.1"/>
    <property type="molecule type" value="Genomic_DNA"/>
</dbReference>
<name>A0A0F9DFY2_9ZZZZ</name>
<reference evidence="1" key="1">
    <citation type="journal article" date="2015" name="Nature">
        <title>Complex archaea that bridge the gap between prokaryotes and eukaryotes.</title>
        <authorList>
            <person name="Spang A."/>
            <person name="Saw J.H."/>
            <person name="Jorgensen S.L."/>
            <person name="Zaremba-Niedzwiedzka K."/>
            <person name="Martijn J."/>
            <person name="Lind A.E."/>
            <person name="van Eijk R."/>
            <person name="Schleper C."/>
            <person name="Guy L."/>
            <person name="Ettema T.J."/>
        </authorList>
    </citation>
    <scope>NUCLEOTIDE SEQUENCE</scope>
</reference>
<dbReference type="AlphaFoldDB" id="A0A0F9DFY2"/>
<protein>
    <submittedName>
        <fullName evidence="1">Uncharacterized protein</fullName>
    </submittedName>
</protein>
<evidence type="ECO:0000313" key="1">
    <source>
        <dbReference type="EMBL" id="KKL16661.1"/>
    </source>
</evidence>
<proteinExistence type="predicted"/>
<comment type="caution">
    <text evidence="1">The sequence shown here is derived from an EMBL/GenBank/DDBJ whole genome shotgun (WGS) entry which is preliminary data.</text>
</comment>
<accession>A0A0F9DFY2</accession>
<organism evidence="1">
    <name type="scientific">marine sediment metagenome</name>
    <dbReference type="NCBI Taxonomy" id="412755"/>
    <lineage>
        <taxon>unclassified sequences</taxon>
        <taxon>metagenomes</taxon>
        <taxon>ecological metagenomes</taxon>
    </lineage>
</organism>
<feature type="non-terminal residue" evidence="1">
    <location>
        <position position="1"/>
    </location>
</feature>